<dbReference type="Proteomes" id="UP000298327">
    <property type="component" value="Unassembled WGS sequence"/>
</dbReference>
<sequence length="549" mass="61766">MDGAANVSLSQLGPCYIATLPAELLSNILSSLTTTSSGSKSFHHSTYPIQVPLSHVCRHWRSILLQMPTLWSTLSIILNNFCSDRLQTFIERSGQQSLDIVIRAGQKDFDSMQTLYATYEHILAMLTPHVERWSSFDFCTPADTWWTLEGDVFEDLTDIVFAELADLSAPCLRKFAHVPLSIGAEIPSGTVQQQWRNRRDKPRTPFRGDLSRLTVLQFRHDLTTDPEVLLSCCTFADLQSLDLDTPHLKDIDPSCFNLVSLRLKTVSNPLLAADGHGRVVAPNLHSSVFISFLLPPNQLFESIIAPQLRCLVLRLEATLFSHLGGTLTSRQETSGQSRLHLLTALWIRPSGDLLEASGLSRELHALRVLIMDVDMPISVPTGMWVPVLRMNPMLEQLFYLLRPYSDDDTQQDHPIAPLLTTLILITEGSDIVMVKETLIARRAAGMPLQKLFVDDIETLGGEDLAWFCNNLEAFGRIPSNWEELPEIRYMDECVAIEAEAAGTKEFEELCSRLEWTLYRPTDVVSICLRTTAWFWTLGLIARARFIDEG</sequence>
<evidence type="ECO:0000313" key="2">
    <source>
        <dbReference type="EMBL" id="TFY57181.1"/>
    </source>
</evidence>
<dbReference type="AlphaFoldDB" id="A0A4Y9Y6X2"/>
<dbReference type="InterPro" id="IPR001810">
    <property type="entry name" value="F-box_dom"/>
</dbReference>
<dbReference type="Pfam" id="PF12937">
    <property type="entry name" value="F-box-like"/>
    <property type="match status" value="1"/>
</dbReference>
<proteinExistence type="predicted"/>
<dbReference type="EMBL" id="SEOQ01000769">
    <property type="protein sequence ID" value="TFY57181.1"/>
    <property type="molecule type" value="Genomic_DNA"/>
</dbReference>
<evidence type="ECO:0000259" key="1">
    <source>
        <dbReference type="PROSITE" id="PS50181"/>
    </source>
</evidence>
<keyword evidence="3" id="KW-1185">Reference proteome</keyword>
<organism evidence="2 3">
    <name type="scientific">Dentipellis fragilis</name>
    <dbReference type="NCBI Taxonomy" id="205917"/>
    <lineage>
        <taxon>Eukaryota</taxon>
        <taxon>Fungi</taxon>
        <taxon>Dikarya</taxon>
        <taxon>Basidiomycota</taxon>
        <taxon>Agaricomycotina</taxon>
        <taxon>Agaricomycetes</taxon>
        <taxon>Russulales</taxon>
        <taxon>Hericiaceae</taxon>
        <taxon>Dentipellis</taxon>
    </lineage>
</organism>
<feature type="domain" description="F-box" evidence="1">
    <location>
        <begin position="14"/>
        <end position="74"/>
    </location>
</feature>
<dbReference type="Gene3D" id="1.20.1280.50">
    <property type="match status" value="1"/>
</dbReference>
<name>A0A4Y9Y6X2_9AGAM</name>
<protein>
    <recommendedName>
        <fullName evidence="1">F-box domain-containing protein</fullName>
    </recommendedName>
</protein>
<dbReference type="PROSITE" id="PS50181">
    <property type="entry name" value="FBOX"/>
    <property type="match status" value="1"/>
</dbReference>
<dbReference type="InterPro" id="IPR036047">
    <property type="entry name" value="F-box-like_dom_sf"/>
</dbReference>
<comment type="caution">
    <text evidence="2">The sequence shown here is derived from an EMBL/GenBank/DDBJ whole genome shotgun (WGS) entry which is preliminary data.</text>
</comment>
<reference evidence="2 3" key="1">
    <citation type="submission" date="2019-02" db="EMBL/GenBank/DDBJ databases">
        <title>Genome sequencing of the rare red list fungi Dentipellis fragilis.</title>
        <authorList>
            <person name="Buettner E."/>
            <person name="Kellner H."/>
        </authorList>
    </citation>
    <scope>NUCLEOTIDE SEQUENCE [LARGE SCALE GENOMIC DNA]</scope>
    <source>
        <strain evidence="2 3">DSM 105465</strain>
    </source>
</reference>
<evidence type="ECO:0000313" key="3">
    <source>
        <dbReference type="Proteomes" id="UP000298327"/>
    </source>
</evidence>
<dbReference type="OrthoDB" id="2269034at2759"/>
<accession>A0A4Y9Y6X2</accession>
<gene>
    <name evidence="2" type="ORF">EVG20_g8640</name>
</gene>
<dbReference type="SUPFAM" id="SSF81383">
    <property type="entry name" value="F-box domain"/>
    <property type="match status" value="1"/>
</dbReference>